<evidence type="ECO:0000256" key="6">
    <source>
        <dbReference type="SAM" id="Phobius"/>
    </source>
</evidence>
<sequence length="830" mass="90762">MQGATRAGERRERRASRAIPALSCTALGMSLASLPSPVAAEDLGSLLGRATPQDFAGLALVLGLIAFATTTALVHLRERRRWARQEALLARENEELRARADRVALLVATEPQLLVSWHGRDAEPEIEGDTSIFGEGISGRRVLAFGSWLPAAGAQALERALERLKERGERFQMNLRATSGAYYEAEGRAIGGRAVLRLREVTGDRLDLLRHRDALAEARAENDALAGVLDSLPVPAWRRDAEGRLTWVNRAYAEAVEAADAADAVSRGLELLDAPTRKAIDRQRAEGTPYQDRVTAVVAGARRVLDVTETPNGDGSAGVAIDVSELEAVRSDLERQMAAHVRTLDQLPTAVAIFDASQRLTFWNAAYRELWQLDAAFLESGPTDGEVLDELRARRRLPEQADYRAWKADVLAAYRSIEPQEHWWYLPDGRTLRVLANPNPKGGVTYLFDDVSERFNLESRFNALLNAQGETLNSLREGVAVFGSNGHLKLCNPAFGHLWQISEDMLGELPHIDDVIRHCGAMAPQQEAWDVIRGAVAGVHDTRTGFAARMERRDGTVIDCVTAPLPDGSTLLTFTDVTASVEVERALKEKNQALEQAARLRDDFVHHVSYELRSPLTNIIGFVELLDAETVGPLNDKQREYASHITKSSAALLAIINDILDLASIDNGAMALTCEEIDIRETIDAALAGLQDRLAERQIRVVIDVPADIGRFVADAKRVRQVLFNLLSNAIGFSESGQTVTVSARREGEEVVFSVSDSGRGIAPEVRSRVFDRFESHTLGSGHRGVGLGLSIVRSFVELHGGTVSLDSTPGRGTTVTCRFPRVPNRAAAE</sequence>
<feature type="domain" description="Histidine kinase" evidence="7">
    <location>
        <begin position="607"/>
        <end position="824"/>
    </location>
</feature>
<dbReference type="Pfam" id="PF00512">
    <property type="entry name" value="HisKA"/>
    <property type="match status" value="1"/>
</dbReference>
<gene>
    <name evidence="8" type="ORF">HNQ73_000989</name>
</gene>
<dbReference type="Pfam" id="PF13188">
    <property type="entry name" value="PAS_8"/>
    <property type="match status" value="1"/>
</dbReference>
<dbReference type="InterPro" id="IPR005467">
    <property type="entry name" value="His_kinase_dom"/>
</dbReference>
<evidence type="ECO:0000313" key="9">
    <source>
        <dbReference type="Proteomes" id="UP000588017"/>
    </source>
</evidence>
<dbReference type="EC" id="2.7.13.3" evidence="2"/>
<dbReference type="PANTHER" id="PTHR43047:SF72">
    <property type="entry name" value="OSMOSENSING HISTIDINE PROTEIN KINASE SLN1"/>
    <property type="match status" value="1"/>
</dbReference>
<keyword evidence="6" id="KW-0472">Membrane</keyword>
<name>A0A841K4G5_9HYPH</name>
<keyword evidence="6" id="KW-0812">Transmembrane</keyword>
<dbReference type="Gene3D" id="1.10.287.130">
    <property type="match status" value="1"/>
</dbReference>
<evidence type="ECO:0000256" key="2">
    <source>
        <dbReference type="ARBA" id="ARBA00012438"/>
    </source>
</evidence>
<evidence type="ECO:0000259" key="7">
    <source>
        <dbReference type="PROSITE" id="PS50109"/>
    </source>
</evidence>
<dbReference type="PRINTS" id="PR00344">
    <property type="entry name" value="BCTRLSENSOR"/>
</dbReference>
<dbReference type="SUPFAM" id="SSF55874">
    <property type="entry name" value="ATPase domain of HSP90 chaperone/DNA topoisomerase II/histidine kinase"/>
    <property type="match status" value="1"/>
</dbReference>
<evidence type="ECO:0000256" key="4">
    <source>
        <dbReference type="ARBA" id="ARBA00022679"/>
    </source>
</evidence>
<dbReference type="SMART" id="SM00091">
    <property type="entry name" value="PAS"/>
    <property type="match status" value="3"/>
</dbReference>
<keyword evidence="9" id="KW-1185">Reference proteome</keyword>
<organism evidence="8 9">
    <name type="scientific">Chelatococcus composti</name>
    <dbReference type="NCBI Taxonomy" id="1743235"/>
    <lineage>
        <taxon>Bacteria</taxon>
        <taxon>Pseudomonadati</taxon>
        <taxon>Pseudomonadota</taxon>
        <taxon>Alphaproteobacteria</taxon>
        <taxon>Hyphomicrobiales</taxon>
        <taxon>Chelatococcaceae</taxon>
        <taxon>Chelatococcus</taxon>
    </lineage>
</organism>
<dbReference type="SUPFAM" id="SSF55785">
    <property type="entry name" value="PYP-like sensor domain (PAS domain)"/>
    <property type="match status" value="3"/>
</dbReference>
<dbReference type="InterPro" id="IPR004358">
    <property type="entry name" value="Sig_transdc_His_kin-like_C"/>
</dbReference>
<dbReference type="CDD" id="cd00075">
    <property type="entry name" value="HATPase"/>
    <property type="match status" value="1"/>
</dbReference>
<evidence type="ECO:0000256" key="5">
    <source>
        <dbReference type="ARBA" id="ARBA00022777"/>
    </source>
</evidence>
<dbReference type="AlphaFoldDB" id="A0A841K4G5"/>
<dbReference type="Pfam" id="PF12860">
    <property type="entry name" value="PAS_7"/>
    <property type="match status" value="2"/>
</dbReference>
<keyword evidence="6" id="KW-1133">Transmembrane helix</keyword>
<dbReference type="Gene3D" id="3.30.450.20">
    <property type="entry name" value="PAS domain"/>
    <property type="match status" value="3"/>
</dbReference>
<dbReference type="RefSeq" id="WP_183332837.1">
    <property type="nucleotide sequence ID" value="NZ_BMHX01000002.1"/>
</dbReference>
<dbReference type="SUPFAM" id="SSF47384">
    <property type="entry name" value="Homodimeric domain of signal transducing histidine kinase"/>
    <property type="match status" value="1"/>
</dbReference>
<dbReference type="InterPro" id="IPR036890">
    <property type="entry name" value="HATPase_C_sf"/>
</dbReference>
<reference evidence="8 9" key="1">
    <citation type="submission" date="2020-08" db="EMBL/GenBank/DDBJ databases">
        <title>Genomic Encyclopedia of Type Strains, Phase IV (KMG-IV): sequencing the most valuable type-strain genomes for metagenomic binning, comparative biology and taxonomic classification.</title>
        <authorList>
            <person name="Goeker M."/>
        </authorList>
    </citation>
    <scope>NUCLEOTIDE SEQUENCE [LARGE SCALE GENOMIC DNA]</scope>
    <source>
        <strain evidence="8 9">DSM 101465</strain>
    </source>
</reference>
<dbReference type="CDD" id="cd00082">
    <property type="entry name" value="HisKA"/>
    <property type="match status" value="1"/>
</dbReference>
<dbReference type="InterPro" id="IPR000014">
    <property type="entry name" value="PAS"/>
</dbReference>
<keyword evidence="4" id="KW-0808">Transferase</keyword>
<keyword evidence="5 8" id="KW-0418">Kinase</keyword>
<dbReference type="PANTHER" id="PTHR43047">
    <property type="entry name" value="TWO-COMPONENT HISTIDINE PROTEIN KINASE"/>
    <property type="match status" value="1"/>
</dbReference>
<dbReference type="Gene3D" id="3.30.565.10">
    <property type="entry name" value="Histidine kinase-like ATPase, C-terminal domain"/>
    <property type="match status" value="1"/>
</dbReference>
<accession>A0A841K4G5</accession>
<comment type="catalytic activity">
    <reaction evidence="1">
        <text>ATP + protein L-histidine = ADP + protein N-phospho-L-histidine.</text>
        <dbReference type="EC" id="2.7.13.3"/>
    </reaction>
</comment>
<dbReference type="SMART" id="SM00387">
    <property type="entry name" value="HATPase_c"/>
    <property type="match status" value="1"/>
</dbReference>
<evidence type="ECO:0000256" key="1">
    <source>
        <dbReference type="ARBA" id="ARBA00000085"/>
    </source>
</evidence>
<protein>
    <recommendedName>
        <fullName evidence="2">histidine kinase</fullName>
        <ecNumber evidence="2">2.7.13.3</ecNumber>
    </recommendedName>
</protein>
<comment type="caution">
    <text evidence="8">The sequence shown here is derived from an EMBL/GenBank/DDBJ whole genome shotgun (WGS) entry which is preliminary data.</text>
</comment>
<feature type="transmembrane region" description="Helical" evidence="6">
    <location>
        <begin position="56"/>
        <end position="76"/>
    </location>
</feature>
<dbReference type="EMBL" id="JACHEH010000002">
    <property type="protein sequence ID" value="MBB6167371.1"/>
    <property type="molecule type" value="Genomic_DNA"/>
</dbReference>
<dbReference type="Proteomes" id="UP000588017">
    <property type="component" value="Unassembled WGS sequence"/>
</dbReference>
<dbReference type="GO" id="GO:0005886">
    <property type="term" value="C:plasma membrane"/>
    <property type="evidence" value="ECO:0007669"/>
    <property type="project" value="TreeGrafter"/>
</dbReference>
<dbReference type="FunFam" id="3.30.565.10:FF:000006">
    <property type="entry name" value="Sensor histidine kinase WalK"/>
    <property type="match status" value="1"/>
</dbReference>
<dbReference type="InterPro" id="IPR036097">
    <property type="entry name" value="HisK_dim/P_sf"/>
</dbReference>
<evidence type="ECO:0000313" key="8">
    <source>
        <dbReference type="EMBL" id="MBB6167371.1"/>
    </source>
</evidence>
<evidence type="ECO:0000256" key="3">
    <source>
        <dbReference type="ARBA" id="ARBA00022553"/>
    </source>
</evidence>
<dbReference type="Pfam" id="PF02518">
    <property type="entry name" value="HATPase_c"/>
    <property type="match status" value="1"/>
</dbReference>
<dbReference type="SMART" id="SM00388">
    <property type="entry name" value="HisKA"/>
    <property type="match status" value="1"/>
</dbReference>
<dbReference type="InterPro" id="IPR035965">
    <property type="entry name" value="PAS-like_dom_sf"/>
</dbReference>
<dbReference type="InterPro" id="IPR003661">
    <property type="entry name" value="HisK_dim/P_dom"/>
</dbReference>
<keyword evidence="3" id="KW-0597">Phosphoprotein</keyword>
<dbReference type="InterPro" id="IPR003594">
    <property type="entry name" value="HATPase_dom"/>
</dbReference>
<dbReference type="PROSITE" id="PS50109">
    <property type="entry name" value="HIS_KIN"/>
    <property type="match status" value="1"/>
</dbReference>
<proteinExistence type="predicted"/>
<dbReference type="GO" id="GO:0000155">
    <property type="term" value="F:phosphorelay sensor kinase activity"/>
    <property type="evidence" value="ECO:0007669"/>
    <property type="project" value="InterPro"/>
</dbReference>
<dbReference type="GO" id="GO:0009927">
    <property type="term" value="F:histidine phosphotransfer kinase activity"/>
    <property type="evidence" value="ECO:0007669"/>
    <property type="project" value="TreeGrafter"/>
</dbReference>